<feature type="region of interest" description="Disordered" evidence="1">
    <location>
        <begin position="94"/>
        <end position="119"/>
    </location>
</feature>
<protein>
    <recommendedName>
        <fullName evidence="4">Chromosomal replication initiator DnaA</fullName>
    </recommendedName>
</protein>
<organism evidence="2 3">
    <name type="scientific">Roseomonas alba</name>
    <dbReference type="NCBI Taxonomy" id="2846776"/>
    <lineage>
        <taxon>Bacteria</taxon>
        <taxon>Pseudomonadati</taxon>
        <taxon>Pseudomonadota</taxon>
        <taxon>Alphaproteobacteria</taxon>
        <taxon>Acetobacterales</taxon>
        <taxon>Roseomonadaceae</taxon>
        <taxon>Roseomonas</taxon>
    </lineage>
</organism>
<reference evidence="2 3" key="1">
    <citation type="submission" date="2021-07" db="EMBL/GenBank/DDBJ databases">
        <authorList>
            <person name="So Y."/>
        </authorList>
    </citation>
    <scope>NUCLEOTIDE SEQUENCE [LARGE SCALE GENOMIC DNA]</scope>
    <source>
        <strain evidence="2 3">HJA6</strain>
    </source>
</reference>
<proteinExistence type="predicted"/>
<name>A0ABS7AIC3_9PROT</name>
<sequence>MSDVIGADATLCLVREFGGTRLRIPQEVNQSSELAISIGLDAARAASAAWGGDRLRIPLVRWWQARCLHADGKTTREIALALRVTETSVPDLLHGRRHSRDTLHQRGEQPRPTQLTLFD</sequence>
<accession>A0ABS7AIC3</accession>
<comment type="caution">
    <text evidence="2">The sequence shown here is derived from an EMBL/GenBank/DDBJ whole genome shotgun (WGS) entry which is preliminary data.</text>
</comment>
<feature type="compositionally biased region" description="Basic and acidic residues" evidence="1">
    <location>
        <begin position="100"/>
        <end position="109"/>
    </location>
</feature>
<evidence type="ECO:0008006" key="4">
    <source>
        <dbReference type="Google" id="ProtNLM"/>
    </source>
</evidence>
<gene>
    <name evidence="2" type="ORF">KPL78_29670</name>
</gene>
<evidence type="ECO:0000313" key="3">
    <source>
        <dbReference type="Proteomes" id="UP001196565"/>
    </source>
</evidence>
<dbReference type="RefSeq" id="WP_219766918.1">
    <property type="nucleotide sequence ID" value="NZ_JAHYBZ010000020.1"/>
</dbReference>
<evidence type="ECO:0000256" key="1">
    <source>
        <dbReference type="SAM" id="MobiDB-lite"/>
    </source>
</evidence>
<dbReference type="EMBL" id="JAHYBZ010000020">
    <property type="protein sequence ID" value="MBW6402052.1"/>
    <property type="molecule type" value="Genomic_DNA"/>
</dbReference>
<dbReference type="Proteomes" id="UP001196565">
    <property type="component" value="Unassembled WGS sequence"/>
</dbReference>
<evidence type="ECO:0000313" key="2">
    <source>
        <dbReference type="EMBL" id="MBW6402052.1"/>
    </source>
</evidence>
<keyword evidence="3" id="KW-1185">Reference proteome</keyword>